<dbReference type="InterPro" id="IPR029039">
    <property type="entry name" value="Flavoprotein-like_sf"/>
</dbReference>
<dbReference type="PANTHER" id="PTHR38030:SF2">
    <property type="entry name" value="PROTOPORPHYRINOGEN IX DEHYDROGENASE [QUINONE]"/>
    <property type="match status" value="1"/>
</dbReference>
<reference evidence="2 3" key="1">
    <citation type="submission" date="2020-04" db="EMBL/GenBank/DDBJ databases">
        <authorList>
            <person name="Doyle D.A."/>
        </authorList>
    </citation>
    <scope>NUCLEOTIDE SEQUENCE [LARGE SCALE GENOMIC DNA]</scope>
    <source>
        <strain evidence="2 3">P21</strain>
    </source>
</reference>
<dbReference type="RefSeq" id="WP_169296834.1">
    <property type="nucleotide sequence ID" value="NZ_JABBNI010000011.1"/>
</dbReference>
<dbReference type="Proteomes" id="UP000537131">
    <property type="component" value="Unassembled WGS sequence"/>
</dbReference>
<dbReference type="InterPro" id="IPR026816">
    <property type="entry name" value="Flavodoxin_dom"/>
</dbReference>
<dbReference type="InterPro" id="IPR052200">
    <property type="entry name" value="Protoporphyrinogen_IX_DH"/>
</dbReference>
<dbReference type="AlphaFoldDB" id="A0A7Y0EF43"/>
<dbReference type="Pfam" id="PF12724">
    <property type="entry name" value="Flavodoxin_5"/>
    <property type="match status" value="1"/>
</dbReference>
<proteinExistence type="predicted"/>
<name>A0A7Y0EF43_9CLOT</name>
<comment type="caution">
    <text evidence="2">The sequence shown here is derived from an EMBL/GenBank/DDBJ whole genome shotgun (WGS) entry which is preliminary data.</text>
</comment>
<dbReference type="Gene3D" id="3.40.50.360">
    <property type="match status" value="1"/>
</dbReference>
<dbReference type="GO" id="GO:0070819">
    <property type="term" value="F:menaquinone-dependent protoporphyrinogen oxidase activity"/>
    <property type="evidence" value="ECO:0007669"/>
    <property type="project" value="TreeGrafter"/>
</dbReference>
<evidence type="ECO:0000313" key="3">
    <source>
        <dbReference type="Proteomes" id="UP000537131"/>
    </source>
</evidence>
<feature type="domain" description="Flavodoxin" evidence="1">
    <location>
        <begin position="5"/>
        <end position="101"/>
    </location>
</feature>
<evidence type="ECO:0000259" key="1">
    <source>
        <dbReference type="Pfam" id="PF12724"/>
    </source>
</evidence>
<accession>A0A7Y0EF43</accession>
<dbReference type="EMBL" id="JABBNI010000011">
    <property type="protein sequence ID" value="NMM62226.1"/>
    <property type="molecule type" value="Genomic_DNA"/>
</dbReference>
<dbReference type="PANTHER" id="PTHR38030">
    <property type="entry name" value="PROTOPORPHYRINOGEN IX DEHYDROGENASE [MENAQUINONE]"/>
    <property type="match status" value="1"/>
</dbReference>
<organism evidence="2 3">
    <name type="scientific">Clostridium muellerianum</name>
    <dbReference type="NCBI Taxonomy" id="2716538"/>
    <lineage>
        <taxon>Bacteria</taxon>
        <taxon>Bacillati</taxon>
        <taxon>Bacillota</taxon>
        <taxon>Clostridia</taxon>
        <taxon>Eubacteriales</taxon>
        <taxon>Clostridiaceae</taxon>
        <taxon>Clostridium</taxon>
    </lineage>
</organism>
<protein>
    <submittedName>
        <fullName evidence="2">Flavodoxin</fullName>
    </submittedName>
</protein>
<dbReference type="SUPFAM" id="SSF52218">
    <property type="entry name" value="Flavoproteins"/>
    <property type="match status" value="1"/>
</dbReference>
<sequence length="146" mass="16363">MKTVIVYASIHHQNTEKLVKGVAKEIEVNLIDITKNKSVDLSGYDRIGFASGVFYQSMHKGILNCIEKTNFREGQKVFLIATCGVIIRDYTKPAKKILAKKNIEVLGSYQCRGFDTFGPFAKIGGIAKKHPNDKDIRKAQKFVKSL</sequence>
<keyword evidence="3" id="KW-1185">Reference proteome</keyword>
<gene>
    <name evidence="2" type="ORF">HBE96_05905</name>
</gene>
<dbReference type="GO" id="GO:0010181">
    <property type="term" value="F:FMN binding"/>
    <property type="evidence" value="ECO:0007669"/>
    <property type="project" value="TreeGrafter"/>
</dbReference>
<reference evidence="2 3" key="2">
    <citation type="submission" date="2020-06" db="EMBL/GenBank/DDBJ databases">
        <title>Complete Genome Sequence of Clostridium muelleri sp. nov. P21T, an Acid-Alcohol Producing Acetogen Isolated from Old Hay.</title>
        <authorList>
            <person name="Duncan K.E."/>
            <person name="Tanner R.S."/>
        </authorList>
    </citation>
    <scope>NUCLEOTIDE SEQUENCE [LARGE SCALE GENOMIC DNA]</scope>
    <source>
        <strain evidence="2 3">P21</strain>
    </source>
</reference>
<dbReference type="GO" id="GO:0006783">
    <property type="term" value="P:heme biosynthetic process"/>
    <property type="evidence" value="ECO:0007669"/>
    <property type="project" value="TreeGrafter"/>
</dbReference>
<evidence type="ECO:0000313" key="2">
    <source>
        <dbReference type="EMBL" id="NMM62226.1"/>
    </source>
</evidence>